<evidence type="ECO:0000259" key="3">
    <source>
        <dbReference type="Pfam" id="PF24919"/>
    </source>
</evidence>
<dbReference type="Pfam" id="PF23024">
    <property type="entry name" value="AMP-dom_DIP2-like"/>
    <property type="match status" value="1"/>
</dbReference>
<accession>A0A1L0FNF2</accession>
<reference evidence="5" key="1">
    <citation type="submission" date="2016-11" db="EMBL/GenBank/DDBJ databases">
        <authorList>
            <person name="Guldener U."/>
        </authorList>
    </citation>
    <scope>NUCLEOTIDE SEQUENCE [LARGE SCALE GENOMIC DNA]</scope>
</reference>
<evidence type="ECO:0000259" key="1">
    <source>
        <dbReference type="Pfam" id="PF06464"/>
    </source>
</evidence>
<dbReference type="GO" id="GO:0097576">
    <property type="term" value="P:vacuole fusion"/>
    <property type="evidence" value="ECO:0007669"/>
    <property type="project" value="EnsemblFungi"/>
</dbReference>
<dbReference type="InterPro" id="IPR056881">
    <property type="entry name" value="Mug62_dom"/>
</dbReference>
<dbReference type="GO" id="GO:0046339">
    <property type="term" value="P:diacylglycerol metabolic process"/>
    <property type="evidence" value="ECO:0007669"/>
    <property type="project" value="EnsemblFungi"/>
</dbReference>
<organism evidence="4 5">
    <name type="scientific">Hanseniaspora guilliermondii</name>
    <dbReference type="NCBI Taxonomy" id="56406"/>
    <lineage>
        <taxon>Eukaryota</taxon>
        <taxon>Fungi</taxon>
        <taxon>Dikarya</taxon>
        <taxon>Ascomycota</taxon>
        <taxon>Saccharomycotina</taxon>
        <taxon>Saccharomycetes</taxon>
        <taxon>Saccharomycodales</taxon>
        <taxon>Saccharomycodaceae</taxon>
        <taxon>Hanseniaspora</taxon>
    </lineage>
</organism>
<feature type="domain" description="AMP-binding enzyme C-terminal" evidence="2">
    <location>
        <begin position="1587"/>
        <end position="1676"/>
    </location>
</feature>
<dbReference type="GO" id="GO:1990816">
    <property type="term" value="C:vacuole-mitochondrion membrane contact site"/>
    <property type="evidence" value="ECO:0007669"/>
    <property type="project" value="EnsemblFungi"/>
</dbReference>
<name>A0A1L0FNF2_9ASCO</name>
<dbReference type="InterPro" id="IPR042099">
    <property type="entry name" value="ANL_N_sf"/>
</dbReference>
<proteinExistence type="predicted"/>
<feature type="domain" description="Meiotically up-regulated gene 62 protein-like alpha-beta" evidence="3">
    <location>
        <begin position="873"/>
        <end position="1003"/>
    </location>
</feature>
<dbReference type="OrthoDB" id="69964at2759"/>
<evidence type="ECO:0000313" key="5">
    <source>
        <dbReference type="Proteomes" id="UP000183365"/>
    </source>
</evidence>
<dbReference type="SUPFAM" id="SSF56801">
    <property type="entry name" value="Acetyl-CoA synthetase-like"/>
    <property type="match status" value="2"/>
</dbReference>
<feature type="domain" description="DMAP1-binding" evidence="1">
    <location>
        <begin position="7"/>
        <end position="85"/>
    </location>
</feature>
<dbReference type="Pfam" id="PF06464">
    <property type="entry name" value="DMAP_binding"/>
    <property type="match status" value="1"/>
</dbReference>
<dbReference type="InterPro" id="IPR010506">
    <property type="entry name" value="DMAP1-bd"/>
</dbReference>
<gene>
    <name evidence="4" type="ORF">HGUI_03294</name>
</gene>
<sequence>MDLTIPDHLPSTIKHQLLELIHEYQEELITFKGYNSKRDKLLHDYNDSITSFYSPDKKHLNLEHKPSILSFNPMVTLDSVKHTHKSSASIGSNNKIIQKMKNTYNLENNDNHSLKSFIHTASSGKSISRQNTVTSLPLNHSIISKNGYIPTVPLYPREEPINNEKKFLLENTSFNSILEKRSEQHGNDLSIISINSKNKEKAITWSKLHGKVNKVTNELEKLIVVHKRKTANATKKKDSAMNEISHMSKVMLWYDSDNVIDFGAALLACFNVDLIPVPVNLETYKLSEIEEIISTCDIKIILISNSCYTILENMNDKMTSSNDGDFKKFVKFDVSNIEEHQNANGNKLLKTAPWNNMKFLKTSELGTASKNKSKNVLQVPSISYIEFTRTPMGLLSGVVMRYKTLESQFMTLSTILKSRLTSKESRQGFPENIIRPLSNRKILSSVKPFRIISTMDPTRSTGLVQGLLFSIYSGNLFISCNFNSTISNRARELESLVDKYRGNLLLIDQLQLKQVVLNYLENPMVPPSKKSSGSGSTLSKNYKKIDLSCVKFCLSSCNNIDDDTSDMIVKKWLNNLGCINASRVYSPMLTLTDFGGIFIALRDELNWKSHSLNTDKESINEVEESHIFDDYLINDDTVFLEKDALKENEIKMVSVEEGLTFPEKYIKLSSFGKPLPEITTCIVSPDYKVLCPENVIGEIWINSSSLVNEFYQMTKINEFVFNAKLDYNMMLDLISSNTSHGGIQLHQITEANHDLKIDNFLRTKLIGFSFKGKIYVFSSIDDVVLQNKLYRLPNGKHTSDVSKYNNTRSETTLIMPQAASIKSDGVPTNLKTLNNKNHALVQTLSNDVQSLSSKKSTTNSIPGLCLKQTVNLQDRVLETHYLQHISQTLISMSDNISEVSCFELSAPQSEHLLVMVFESPLIKKGTRTSAKTDKLLVPLVDNMFKLLWKFHSIQPFLIIAVPDGSLPRRYCSLEISNSFVERQFLNGELNVKYFKFQVDNVLIDYIPELQFKEYLEPKNSYEIRHSIFNSQISSFKNLSLKEAILKEVTNNGMDPIDEKDLCLFEQDMIKGDFHDGKYIDSRNNRDLSNENILSILEYRIKKTPNELAFADGFANSTKKSNTNNYHKAVTWKYLSNMIGSFMKKINESKTPMKNGDAVIVMCDNSVEYTAIVLACMYFGFKIIPVLSLSSKNQSVESSCDYLISVVRAFNVKRIFVDFKNHTLLEDTNTLTGKYLKKSKLRQRLCKLTLFSKNKIKSSLSIEIMKPIIKQKASFRSSKSLSEFVFLHESDTLWNMTTTMDSKQMIELCLTYKDVYGLNYSTRNLSIVNHTSPLGFMKSCFLGIVTGSSSTLYSLNDIKNDSKDFFQDLLHLNMRELLLTRDLFAFILIKTYDKGIKKIFTNIPNVVIPFMGKINNNDIERLVSKYGMESGLEFGNLSFIYENKFNPLISCSTILKRDPIVVNMEMESLRNGIVRDTTENSQGCLKLYDSGVIPHGHLKIINPETLLPTYLTEMGEIVVSSDYLNAKSYGLIKVKQGKLSTDEFFDEQLQIQIEGKDYIRTGDLGFLKPYKLENNMQENVLFVLGKIEETVETETGLFFVNDIEESIIKVNRELIGKSMCLRLEDKYTIALVQLKNSGGRKMVYNYGNLAPIIATNLLMKHNLLINMIAFVDYIDTKNRHVTLNKFVTSNKDYIYGIYV</sequence>
<dbReference type="GO" id="GO:0006970">
    <property type="term" value="P:response to osmotic stress"/>
    <property type="evidence" value="ECO:0007669"/>
    <property type="project" value="EnsemblFungi"/>
</dbReference>
<dbReference type="PANTHER" id="PTHR22754:SF32">
    <property type="entry name" value="DISCO-INTERACTING PROTEIN 2"/>
    <property type="match status" value="1"/>
</dbReference>
<dbReference type="Pfam" id="PF24919">
    <property type="entry name" value="Mug62"/>
    <property type="match status" value="1"/>
</dbReference>
<keyword evidence="5" id="KW-1185">Reference proteome</keyword>
<evidence type="ECO:0000313" key="4">
    <source>
        <dbReference type="EMBL" id="SGZ41094.1"/>
    </source>
</evidence>
<evidence type="ECO:0000259" key="2">
    <source>
        <dbReference type="Pfam" id="PF23024"/>
    </source>
</evidence>
<dbReference type="EMBL" id="FQNF01000078">
    <property type="protein sequence ID" value="SGZ41094.1"/>
    <property type="molecule type" value="Genomic_DNA"/>
</dbReference>
<dbReference type="VEuPathDB" id="FungiDB:HGUI_03294"/>
<dbReference type="PANTHER" id="PTHR22754">
    <property type="entry name" value="DISCO-INTERACTING PROTEIN 2 DIP2 -RELATED"/>
    <property type="match status" value="1"/>
</dbReference>
<dbReference type="Proteomes" id="UP000183365">
    <property type="component" value="Unassembled WGS sequence"/>
</dbReference>
<dbReference type="Gene3D" id="3.40.50.12780">
    <property type="entry name" value="N-terminal domain of ligase-like"/>
    <property type="match status" value="3"/>
</dbReference>
<dbReference type="InterPro" id="IPR025110">
    <property type="entry name" value="AMP-bd_C"/>
</dbReference>
<dbReference type="GO" id="GO:0005829">
    <property type="term" value="C:cytosol"/>
    <property type="evidence" value="ECO:0007669"/>
    <property type="project" value="TreeGrafter"/>
</dbReference>
<protein>
    <submittedName>
        <fullName evidence="4">Uncharacterized protein</fullName>
    </submittedName>
</protein>